<sequence>MSTEIVEIGKIYELEVLKEVDFGVYLDAKGLGEILLPKRYVPKGTAVGDNVEVFIYTDSEDRPIATTQEPYVIVDECACLKAVDVNHAGAFLDWGLQKDLFVPFSEQNGRMEVGKHYVITAYVDTLTNRVAGSAKLDDILCETSVYFKPKQEVDLLIYDFTDLGYKAVINDTHMGLVYKNEVFQTLKYGQRVKGYIKGIRDDKKIDLMLQLPSADTRDDLMTKIVEHLKANGGTSPLNDKAKPDDIYQTFKVSKANYKRALGRLYKQKTINIDKTAITLL</sequence>
<evidence type="ECO:0000259" key="2">
    <source>
        <dbReference type="SMART" id="SM00316"/>
    </source>
</evidence>
<name>A0A6S6UDW1_9GAMM</name>
<dbReference type="InterPro" id="IPR014464">
    <property type="entry name" value="CvfB_fam"/>
</dbReference>
<proteinExistence type="inferred from homology"/>
<dbReference type="GO" id="GO:0003676">
    <property type="term" value="F:nucleic acid binding"/>
    <property type="evidence" value="ECO:0007669"/>
    <property type="project" value="InterPro"/>
</dbReference>
<evidence type="ECO:0000313" key="3">
    <source>
        <dbReference type="EMBL" id="CAA6827724.1"/>
    </source>
</evidence>
<dbReference type="InterPro" id="IPR039566">
    <property type="entry name" value="CvfB_S1_st"/>
</dbReference>
<dbReference type="EMBL" id="CACVAY010000141">
    <property type="protein sequence ID" value="CAA6827724.1"/>
    <property type="molecule type" value="Genomic_DNA"/>
</dbReference>
<dbReference type="PANTHER" id="PTHR37296">
    <property type="entry name" value="CONSERVED VIRULENCE FACTOR B"/>
    <property type="match status" value="1"/>
</dbReference>
<gene>
    <name evidence="3" type="ORF">HELGO_WM8483</name>
</gene>
<dbReference type="Pfam" id="PF13509">
    <property type="entry name" value="S1_2"/>
    <property type="match status" value="1"/>
</dbReference>
<evidence type="ECO:0000256" key="1">
    <source>
        <dbReference type="PIRNR" id="PIRNR012524"/>
    </source>
</evidence>
<dbReference type="InterPro" id="IPR003029">
    <property type="entry name" value="S1_domain"/>
</dbReference>
<organism evidence="3">
    <name type="scientific">uncultured Thiotrichaceae bacterium</name>
    <dbReference type="NCBI Taxonomy" id="298394"/>
    <lineage>
        <taxon>Bacteria</taxon>
        <taxon>Pseudomonadati</taxon>
        <taxon>Pseudomonadota</taxon>
        <taxon>Gammaproteobacteria</taxon>
        <taxon>Thiotrichales</taxon>
        <taxon>Thiotrichaceae</taxon>
        <taxon>environmental samples</taxon>
    </lineage>
</organism>
<dbReference type="Gene3D" id="2.40.50.140">
    <property type="entry name" value="Nucleic acid-binding proteins"/>
    <property type="match status" value="2"/>
</dbReference>
<dbReference type="Gene3D" id="1.10.10.10">
    <property type="entry name" value="Winged helix-like DNA-binding domain superfamily/Winged helix DNA-binding domain"/>
    <property type="match status" value="1"/>
</dbReference>
<dbReference type="Pfam" id="PF17783">
    <property type="entry name" value="WHD_CvfB"/>
    <property type="match status" value="1"/>
</dbReference>
<dbReference type="InterPro" id="IPR012340">
    <property type="entry name" value="NA-bd_OB-fold"/>
</dbReference>
<dbReference type="SMART" id="SM00316">
    <property type="entry name" value="S1"/>
    <property type="match status" value="2"/>
</dbReference>
<dbReference type="PIRSF" id="PIRSF012524">
    <property type="entry name" value="YitL_S1"/>
    <property type="match status" value="1"/>
</dbReference>
<reference evidence="3" key="1">
    <citation type="submission" date="2020-01" db="EMBL/GenBank/DDBJ databases">
        <authorList>
            <person name="Meier V. D."/>
            <person name="Meier V D."/>
        </authorList>
    </citation>
    <scope>NUCLEOTIDE SEQUENCE</scope>
    <source>
        <strain evidence="3">HLG_WM_MAG_07</strain>
    </source>
</reference>
<protein>
    <submittedName>
        <fullName evidence="3">GntR family transcriptional regulator</fullName>
    </submittedName>
</protein>
<dbReference type="InterPro" id="IPR036388">
    <property type="entry name" value="WH-like_DNA-bd_sf"/>
</dbReference>
<feature type="domain" description="S1 motif" evidence="2">
    <location>
        <begin position="7"/>
        <end position="68"/>
    </location>
</feature>
<dbReference type="InterPro" id="IPR040764">
    <property type="entry name" value="CvfB_WH"/>
</dbReference>
<dbReference type="PANTHER" id="PTHR37296:SF1">
    <property type="entry name" value="CONSERVED VIRULENCE FACTOR B"/>
    <property type="match status" value="1"/>
</dbReference>
<dbReference type="AlphaFoldDB" id="A0A6S6UDW1"/>
<feature type="domain" description="S1 motif" evidence="2">
    <location>
        <begin position="148"/>
        <end position="210"/>
    </location>
</feature>
<comment type="similarity">
    <text evidence="1">Belongs to the CvfB family.</text>
</comment>
<accession>A0A6S6UDW1</accession>